<gene>
    <name evidence="2" type="ORF">CBR_g23103</name>
</gene>
<evidence type="ECO:0000256" key="1">
    <source>
        <dbReference type="SAM" id="MobiDB-lite"/>
    </source>
</evidence>
<sequence>MVALYKSQLADMLQMMDYARGKLPFLNLRWRVMHSSMNGRLNWFRTVFHILHNNWTALMTYRWQPICRSAFLCFRSCVQVFSQSRTAIEGGSCTTGSAGTAGHTPSNLESGDRATCAQPVIFGNNKDDEEGGIQRDGVAGDTDPGGAEDTPRRCHLRDQQRNRHLQKFGEAIMLEAAPVQSQRSQGKQSTGVMMINDLGAIHNSLSVKLGAGAGEINQREIDDTLCKERRYSVLMIRHSAHSTKVLEHNGRMCSYSN</sequence>
<reference evidence="2 3" key="1">
    <citation type="journal article" date="2018" name="Cell">
        <title>The Chara Genome: Secondary Complexity and Implications for Plant Terrestrialization.</title>
        <authorList>
            <person name="Nishiyama T."/>
            <person name="Sakayama H."/>
            <person name="Vries J.D."/>
            <person name="Buschmann H."/>
            <person name="Saint-Marcoux D."/>
            <person name="Ullrich K.K."/>
            <person name="Haas F.B."/>
            <person name="Vanderstraeten L."/>
            <person name="Becker D."/>
            <person name="Lang D."/>
            <person name="Vosolsobe S."/>
            <person name="Rombauts S."/>
            <person name="Wilhelmsson P.K.I."/>
            <person name="Janitza P."/>
            <person name="Kern R."/>
            <person name="Heyl A."/>
            <person name="Rumpler F."/>
            <person name="Villalobos L.I.A.C."/>
            <person name="Clay J.M."/>
            <person name="Skokan R."/>
            <person name="Toyoda A."/>
            <person name="Suzuki Y."/>
            <person name="Kagoshima H."/>
            <person name="Schijlen E."/>
            <person name="Tajeshwar N."/>
            <person name="Catarino B."/>
            <person name="Hetherington A.J."/>
            <person name="Saltykova A."/>
            <person name="Bonnot C."/>
            <person name="Breuninger H."/>
            <person name="Symeonidi A."/>
            <person name="Radhakrishnan G.V."/>
            <person name="Van Nieuwerburgh F."/>
            <person name="Deforce D."/>
            <person name="Chang C."/>
            <person name="Karol K.G."/>
            <person name="Hedrich R."/>
            <person name="Ulvskov P."/>
            <person name="Glockner G."/>
            <person name="Delwiche C.F."/>
            <person name="Petrasek J."/>
            <person name="Van de Peer Y."/>
            <person name="Friml J."/>
            <person name="Beilby M."/>
            <person name="Dolan L."/>
            <person name="Kohara Y."/>
            <person name="Sugano S."/>
            <person name="Fujiyama A."/>
            <person name="Delaux P.-M."/>
            <person name="Quint M."/>
            <person name="TheiBen G."/>
            <person name="Hagemann M."/>
            <person name="Harholt J."/>
            <person name="Dunand C."/>
            <person name="Zachgo S."/>
            <person name="Langdale J."/>
            <person name="Maumus F."/>
            <person name="Straeten D.V.D."/>
            <person name="Gould S.B."/>
            <person name="Rensing S.A."/>
        </authorList>
    </citation>
    <scope>NUCLEOTIDE SEQUENCE [LARGE SCALE GENOMIC DNA]</scope>
    <source>
        <strain evidence="2 3">S276</strain>
    </source>
</reference>
<feature type="compositionally biased region" description="Low complexity" evidence="1">
    <location>
        <begin position="92"/>
        <end position="104"/>
    </location>
</feature>
<proteinExistence type="predicted"/>
<accession>A0A388L3J9</accession>
<dbReference type="EMBL" id="BFEA01000255">
    <property type="protein sequence ID" value="GBG76889.1"/>
    <property type="molecule type" value="Genomic_DNA"/>
</dbReference>
<keyword evidence="3" id="KW-1185">Reference proteome</keyword>
<comment type="caution">
    <text evidence="2">The sequence shown here is derived from an EMBL/GenBank/DDBJ whole genome shotgun (WGS) entry which is preliminary data.</text>
</comment>
<feature type="region of interest" description="Disordered" evidence="1">
    <location>
        <begin position="92"/>
        <end position="112"/>
    </location>
</feature>
<dbReference type="AlphaFoldDB" id="A0A388L3J9"/>
<evidence type="ECO:0000313" key="3">
    <source>
        <dbReference type="Proteomes" id="UP000265515"/>
    </source>
</evidence>
<name>A0A388L3J9_CHABU</name>
<evidence type="ECO:0000313" key="2">
    <source>
        <dbReference type="EMBL" id="GBG76889.1"/>
    </source>
</evidence>
<dbReference type="Proteomes" id="UP000265515">
    <property type="component" value="Unassembled WGS sequence"/>
</dbReference>
<organism evidence="2 3">
    <name type="scientific">Chara braunii</name>
    <name type="common">Braun's stonewort</name>
    <dbReference type="NCBI Taxonomy" id="69332"/>
    <lineage>
        <taxon>Eukaryota</taxon>
        <taxon>Viridiplantae</taxon>
        <taxon>Streptophyta</taxon>
        <taxon>Charophyceae</taxon>
        <taxon>Charales</taxon>
        <taxon>Characeae</taxon>
        <taxon>Chara</taxon>
    </lineage>
</organism>
<dbReference type="Gramene" id="GBG76889">
    <property type="protein sequence ID" value="GBG76889"/>
    <property type="gene ID" value="CBR_g23103"/>
</dbReference>
<feature type="region of interest" description="Disordered" evidence="1">
    <location>
        <begin position="125"/>
        <end position="153"/>
    </location>
</feature>
<protein>
    <submittedName>
        <fullName evidence="2">Uncharacterized protein</fullName>
    </submittedName>
</protein>